<keyword evidence="1" id="KW-1133">Transmembrane helix</keyword>
<evidence type="ECO:0000313" key="3">
    <source>
        <dbReference type="Proteomes" id="UP001501126"/>
    </source>
</evidence>
<evidence type="ECO:0000313" key="2">
    <source>
        <dbReference type="EMBL" id="GAA0874660.1"/>
    </source>
</evidence>
<evidence type="ECO:0000256" key="1">
    <source>
        <dbReference type="SAM" id="Phobius"/>
    </source>
</evidence>
<sequence>MILAVDWMQYSIYFLYATLGILLFYIGYRYLVRKWSRNYIPKENYVTLLSYEKYAASGEITLYFEVFKNKEIEFFISNPSGEKLVSIYKGICKPGGHQFKVDTAQLTDGDYYYTVITDNQRIEKLLRVRNNQNK</sequence>
<protein>
    <recommendedName>
        <fullName evidence="4">T9SS type A sorting domain-containing protein</fullName>
    </recommendedName>
</protein>
<keyword evidence="3" id="KW-1185">Reference proteome</keyword>
<dbReference type="EMBL" id="BAAAFH010000003">
    <property type="protein sequence ID" value="GAA0874660.1"/>
    <property type="molecule type" value="Genomic_DNA"/>
</dbReference>
<feature type="transmembrane region" description="Helical" evidence="1">
    <location>
        <begin position="12"/>
        <end position="32"/>
    </location>
</feature>
<gene>
    <name evidence="2" type="ORF">GCM10009118_10680</name>
</gene>
<name>A0ABN1MMY5_9FLAO</name>
<proteinExistence type="predicted"/>
<evidence type="ECO:0008006" key="4">
    <source>
        <dbReference type="Google" id="ProtNLM"/>
    </source>
</evidence>
<organism evidence="2 3">
    <name type="scientific">Wandonia haliotis</name>
    <dbReference type="NCBI Taxonomy" id="574963"/>
    <lineage>
        <taxon>Bacteria</taxon>
        <taxon>Pseudomonadati</taxon>
        <taxon>Bacteroidota</taxon>
        <taxon>Flavobacteriia</taxon>
        <taxon>Flavobacteriales</taxon>
        <taxon>Crocinitomicaceae</taxon>
        <taxon>Wandonia</taxon>
    </lineage>
</organism>
<comment type="caution">
    <text evidence="2">The sequence shown here is derived from an EMBL/GenBank/DDBJ whole genome shotgun (WGS) entry which is preliminary data.</text>
</comment>
<keyword evidence="1" id="KW-0812">Transmembrane</keyword>
<reference evidence="2 3" key="1">
    <citation type="journal article" date="2019" name="Int. J. Syst. Evol. Microbiol.">
        <title>The Global Catalogue of Microorganisms (GCM) 10K type strain sequencing project: providing services to taxonomists for standard genome sequencing and annotation.</title>
        <authorList>
            <consortium name="The Broad Institute Genomics Platform"/>
            <consortium name="The Broad Institute Genome Sequencing Center for Infectious Disease"/>
            <person name="Wu L."/>
            <person name="Ma J."/>
        </authorList>
    </citation>
    <scope>NUCLEOTIDE SEQUENCE [LARGE SCALE GENOMIC DNA]</scope>
    <source>
        <strain evidence="2 3">JCM 16083</strain>
    </source>
</reference>
<accession>A0ABN1MMY5</accession>
<keyword evidence="1" id="KW-0472">Membrane</keyword>
<dbReference type="Proteomes" id="UP001501126">
    <property type="component" value="Unassembled WGS sequence"/>
</dbReference>
<dbReference type="RefSeq" id="WP_343785564.1">
    <property type="nucleotide sequence ID" value="NZ_BAAAFH010000003.1"/>
</dbReference>